<keyword evidence="5" id="KW-1185">Reference proteome</keyword>
<name>A0A392M1Q4_9FABA</name>
<reference evidence="4 5" key="1">
    <citation type="journal article" date="2018" name="Front. Plant Sci.">
        <title>Red Clover (Trifolium pratense) and Zigzag Clover (T. medium) - A Picture of Genomic Similarities and Differences.</title>
        <authorList>
            <person name="Dluhosova J."/>
            <person name="Istvanek J."/>
            <person name="Nedelnik J."/>
            <person name="Repkova J."/>
        </authorList>
    </citation>
    <scope>NUCLEOTIDE SEQUENCE [LARGE SCALE GENOMIC DNA]</scope>
    <source>
        <strain evidence="5">cv. 10/8</strain>
        <tissue evidence="4">Leaf</tissue>
    </source>
</reference>
<dbReference type="Proteomes" id="UP000265520">
    <property type="component" value="Unassembled WGS sequence"/>
</dbReference>
<proteinExistence type="predicted"/>
<dbReference type="Pfam" id="PF00076">
    <property type="entry name" value="RRM_1"/>
    <property type="match status" value="1"/>
</dbReference>
<keyword evidence="1" id="KW-0694">RNA-binding</keyword>
<evidence type="ECO:0000313" key="5">
    <source>
        <dbReference type="Proteomes" id="UP000265520"/>
    </source>
</evidence>
<dbReference type="AlphaFoldDB" id="A0A392M1Q4"/>
<dbReference type="PROSITE" id="PS50102">
    <property type="entry name" value="RRM"/>
    <property type="match status" value="1"/>
</dbReference>
<gene>
    <name evidence="4" type="ORF">A2U01_0001979</name>
</gene>
<dbReference type="SMART" id="SM00360">
    <property type="entry name" value="RRM"/>
    <property type="match status" value="1"/>
</dbReference>
<evidence type="ECO:0000313" key="4">
    <source>
        <dbReference type="EMBL" id="MCH81195.1"/>
    </source>
</evidence>
<feature type="region of interest" description="Disordered" evidence="2">
    <location>
        <begin position="1"/>
        <end position="32"/>
    </location>
</feature>
<sequence length="604" mass="66844">MHYEFNDDAKSSGMMREKEERGGRKGNGDFENKRRRKGFVHKLDQETTSFFFTNLPEDAKTMDVWAKFARFGRVGEVYIPKKLDKQGRRFGFVKFREVKDAKEMLSRLGDIWLGTFKLRVNLPRFARDDTRKEMVEIVPESSKAGEARKRVDQSFKDALVGEICQCKVSVGAEKKNEADQGVKEVVWEVEAEAEVFAKLKGAYVGFLAEPKELHVIQQNFILDGYHNIKITPLGHLKVLISSAVAGEVGEMVGTVGWWCTWFDKFEEWSPEVVSYQRTTWLRCYGVPLHAWGEALFRALAFKFGSFIEVDLPTKNMLRGDVARVRITSDKLTAIDSTFATMVLGKKFLIRVMEEVGEMVESGGWCGGCRMWQEVPSYKGSVDGGSVMAVAEGSSVDGSEGDWSENGQVLLGVGRQEGSKLLHGSTRLEAEHGKEVSDMDPNSLGNVLVSEKRRVNEEESGALAVCDESVREADNTVKREGMLDSVHNFPSMSRDLTTGGRTVVGSEEGRLSPGGNSTVKGSLFLRTKKGDIPLFGLHLENGPGPVAEGEDLDALGVLNTQLNMSPVIHDPVVILNESTSTNVMGSTVQVALPSASSSQCSRREK</sequence>
<protein>
    <submittedName>
        <fullName evidence="4">RNA recognition motif</fullName>
    </submittedName>
</protein>
<evidence type="ECO:0000256" key="1">
    <source>
        <dbReference type="PROSITE-ProRule" id="PRU00176"/>
    </source>
</evidence>
<evidence type="ECO:0000259" key="3">
    <source>
        <dbReference type="PROSITE" id="PS50102"/>
    </source>
</evidence>
<dbReference type="Gene3D" id="3.30.70.330">
    <property type="match status" value="1"/>
</dbReference>
<comment type="caution">
    <text evidence="4">The sequence shown here is derived from an EMBL/GenBank/DDBJ whole genome shotgun (WGS) entry which is preliminary data.</text>
</comment>
<accession>A0A392M1Q4</accession>
<evidence type="ECO:0000256" key="2">
    <source>
        <dbReference type="SAM" id="MobiDB-lite"/>
    </source>
</evidence>
<dbReference type="InterPro" id="IPR000504">
    <property type="entry name" value="RRM_dom"/>
</dbReference>
<feature type="domain" description="RRM" evidence="3">
    <location>
        <begin position="48"/>
        <end position="125"/>
    </location>
</feature>
<dbReference type="CDD" id="cd00590">
    <property type="entry name" value="RRM_SF"/>
    <property type="match status" value="1"/>
</dbReference>
<organism evidence="4 5">
    <name type="scientific">Trifolium medium</name>
    <dbReference type="NCBI Taxonomy" id="97028"/>
    <lineage>
        <taxon>Eukaryota</taxon>
        <taxon>Viridiplantae</taxon>
        <taxon>Streptophyta</taxon>
        <taxon>Embryophyta</taxon>
        <taxon>Tracheophyta</taxon>
        <taxon>Spermatophyta</taxon>
        <taxon>Magnoliopsida</taxon>
        <taxon>eudicotyledons</taxon>
        <taxon>Gunneridae</taxon>
        <taxon>Pentapetalae</taxon>
        <taxon>rosids</taxon>
        <taxon>fabids</taxon>
        <taxon>Fabales</taxon>
        <taxon>Fabaceae</taxon>
        <taxon>Papilionoideae</taxon>
        <taxon>50 kb inversion clade</taxon>
        <taxon>NPAAA clade</taxon>
        <taxon>Hologalegina</taxon>
        <taxon>IRL clade</taxon>
        <taxon>Trifolieae</taxon>
        <taxon>Trifolium</taxon>
    </lineage>
</organism>
<dbReference type="SUPFAM" id="SSF54928">
    <property type="entry name" value="RNA-binding domain, RBD"/>
    <property type="match status" value="1"/>
</dbReference>
<dbReference type="PANTHER" id="PTHR34427:SF5">
    <property type="entry name" value="DUF4283 DOMAIN-CONTAINING PROTEIN"/>
    <property type="match status" value="1"/>
</dbReference>
<dbReference type="InterPro" id="IPR012677">
    <property type="entry name" value="Nucleotide-bd_a/b_plait_sf"/>
</dbReference>
<dbReference type="PANTHER" id="PTHR34427">
    <property type="entry name" value="DUF4283 DOMAIN PROTEIN"/>
    <property type="match status" value="1"/>
</dbReference>
<dbReference type="GO" id="GO:0003723">
    <property type="term" value="F:RNA binding"/>
    <property type="evidence" value="ECO:0007669"/>
    <property type="project" value="UniProtKB-UniRule"/>
</dbReference>
<dbReference type="EMBL" id="LXQA010002000">
    <property type="protein sequence ID" value="MCH81195.1"/>
    <property type="molecule type" value="Genomic_DNA"/>
</dbReference>
<dbReference type="InterPro" id="IPR035979">
    <property type="entry name" value="RBD_domain_sf"/>
</dbReference>